<evidence type="ECO:0000313" key="2">
    <source>
        <dbReference type="Proteomes" id="UP001161405"/>
    </source>
</evidence>
<protein>
    <submittedName>
        <fullName evidence="1">Uncharacterized protein</fullName>
    </submittedName>
</protein>
<reference evidence="1" key="1">
    <citation type="journal article" date="2014" name="Int. J. Syst. Evol. Microbiol.">
        <title>Complete genome of a new Firmicutes species belonging to the dominant human colonic microbiota ('Ruminococcus bicirculans') reveals two chromosomes and a selective capacity to utilize plant glucans.</title>
        <authorList>
            <consortium name="NISC Comparative Sequencing Program"/>
            <person name="Wegmann U."/>
            <person name="Louis P."/>
            <person name="Goesmann A."/>
            <person name="Henrissat B."/>
            <person name="Duncan S.H."/>
            <person name="Flint H.J."/>
        </authorList>
    </citation>
    <scope>NUCLEOTIDE SEQUENCE</scope>
    <source>
        <strain evidence="1">NBRC 107169</strain>
    </source>
</reference>
<evidence type="ECO:0000313" key="1">
    <source>
        <dbReference type="EMBL" id="GLQ18434.1"/>
    </source>
</evidence>
<organism evidence="1 2">
    <name type="scientific">Maritalea porphyrae</name>
    <dbReference type="NCBI Taxonomy" id="880732"/>
    <lineage>
        <taxon>Bacteria</taxon>
        <taxon>Pseudomonadati</taxon>
        <taxon>Pseudomonadota</taxon>
        <taxon>Alphaproteobacteria</taxon>
        <taxon>Hyphomicrobiales</taxon>
        <taxon>Devosiaceae</taxon>
        <taxon>Maritalea</taxon>
    </lineage>
</organism>
<dbReference type="Proteomes" id="UP001161405">
    <property type="component" value="Unassembled WGS sequence"/>
</dbReference>
<dbReference type="EMBL" id="BSNI01000002">
    <property type="protein sequence ID" value="GLQ18434.1"/>
    <property type="molecule type" value="Genomic_DNA"/>
</dbReference>
<keyword evidence="2" id="KW-1185">Reference proteome</keyword>
<reference evidence="1" key="2">
    <citation type="submission" date="2023-01" db="EMBL/GenBank/DDBJ databases">
        <title>Draft genome sequence of Maritalea porphyrae strain NBRC 107169.</title>
        <authorList>
            <person name="Sun Q."/>
            <person name="Mori K."/>
        </authorList>
    </citation>
    <scope>NUCLEOTIDE SEQUENCE</scope>
    <source>
        <strain evidence="1">NBRC 107169</strain>
    </source>
</reference>
<comment type="caution">
    <text evidence="1">The sequence shown here is derived from an EMBL/GenBank/DDBJ whole genome shotgun (WGS) entry which is preliminary data.</text>
</comment>
<proteinExistence type="predicted"/>
<name>A0ABQ5UVK2_9HYPH</name>
<gene>
    <name evidence="1" type="ORF">GCM10007879_26830</name>
</gene>
<accession>A0ABQ5UVK2</accession>
<sequence length="78" mass="8748">MRGFDNFDVLGWPCVAISRDYQSFNVAFIVAFNCFSHAGTGLTCADNNEATSWGRGQMLFQATDWICNNNGFIEKRAK</sequence>